<evidence type="ECO:0000313" key="3">
    <source>
        <dbReference type="Proteomes" id="UP001221757"/>
    </source>
</evidence>
<reference evidence="2" key="1">
    <citation type="submission" date="2023-03" db="EMBL/GenBank/DDBJ databases">
        <title>Massive genome expansion in bonnet fungi (Mycena s.s.) driven by repeated elements and novel gene families across ecological guilds.</title>
        <authorList>
            <consortium name="Lawrence Berkeley National Laboratory"/>
            <person name="Harder C.B."/>
            <person name="Miyauchi S."/>
            <person name="Viragh M."/>
            <person name="Kuo A."/>
            <person name="Thoen E."/>
            <person name="Andreopoulos B."/>
            <person name="Lu D."/>
            <person name="Skrede I."/>
            <person name="Drula E."/>
            <person name="Henrissat B."/>
            <person name="Morin E."/>
            <person name="Kohler A."/>
            <person name="Barry K."/>
            <person name="LaButti K."/>
            <person name="Morin E."/>
            <person name="Salamov A."/>
            <person name="Lipzen A."/>
            <person name="Mereny Z."/>
            <person name="Hegedus B."/>
            <person name="Baldrian P."/>
            <person name="Stursova M."/>
            <person name="Weitz H."/>
            <person name="Taylor A."/>
            <person name="Grigoriev I.V."/>
            <person name="Nagy L.G."/>
            <person name="Martin F."/>
            <person name="Kauserud H."/>
        </authorList>
    </citation>
    <scope>NUCLEOTIDE SEQUENCE</scope>
    <source>
        <strain evidence="2">CBHHK067</strain>
    </source>
</reference>
<feature type="compositionally biased region" description="Pro residues" evidence="1">
    <location>
        <begin position="440"/>
        <end position="449"/>
    </location>
</feature>
<keyword evidence="3" id="KW-1185">Reference proteome</keyword>
<organism evidence="2 3">
    <name type="scientific">Mycena rosella</name>
    <name type="common">Pink bonnet</name>
    <name type="synonym">Agaricus rosellus</name>
    <dbReference type="NCBI Taxonomy" id="1033263"/>
    <lineage>
        <taxon>Eukaryota</taxon>
        <taxon>Fungi</taxon>
        <taxon>Dikarya</taxon>
        <taxon>Basidiomycota</taxon>
        <taxon>Agaricomycotina</taxon>
        <taxon>Agaricomycetes</taxon>
        <taxon>Agaricomycetidae</taxon>
        <taxon>Agaricales</taxon>
        <taxon>Marasmiineae</taxon>
        <taxon>Mycenaceae</taxon>
        <taxon>Mycena</taxon>
    </lineage>
</organism>
<comment type="caution">
    <text evidence="2">The sequence shown here is derived from an EMBL/GenBank/DDBJ whole genome shotgun (WGS) entry which is preliminary data.</text>
</comment>
<protein>
    <submittedName>
        <fullName evidence="2">Uncharacterized protein</fullName>
    </submittedName>
</protein>
<dbReference type="Proteomes" id="UP001221757">
    <property type="component" value="Unassembled WGS sequence"/>
</dbReference>
<feature type="compositionally biased region" description="Basic and acidic residues" evidence="1">
    <location>
        <begin position="425"/>
        <end position="437"/>
    </location>
</feature>
<proteinExistence type="predicted"/>
<feature type="compositionally biased region" description="Pro residues" evidence="1">
    <location>
        <begin position="356"/>
        <end position="365"/>
    </location>
</feature>
<evidence type="ECO:0000256" key="1">
    <source>
        <dbReference type="SAM" id="MobiDB-lite"/>
    </source>
</evidence>
<feature type="region of interest" description="Disordered" evidence="1">
    <location>
        <begin position="1"/>
        <end position="31"/>
    </location>
</feature>
<gene>
    <name evidence="2" type="ORF">B0H17DRAFT_355251</name>
</gene>
<sequence length="449" mass="48707">MQLRPPRGPLRPYTCNPCPPSRTPSRALHASPALSSRYRSVFKHGTLREWALRMQQKDLDKWGSRGQTIPAEAKLIMRRADAMIANTLKKQALVYTGQTDPSVLEAADALVQRTQRPGQAERTAAQRAEDAAALREALRLYYLAGRNANGMLPVLGSRIIGVSNILAHRIYRTSEKLEEVLQTPPAPVHDEVGWGLREAPPRLKPAPEPKPRTIHNAAKPLSADATPAPGLYKPRTLRPLPALPLFPAERARLPLMLAFPGIGGGLPFSLAHSKAAASGLLGSPVPDPDPPAPVQRVRPNPVVGVGAGQPLYVRGRGRGGARPFPTTPSGSPLRFFQEKAKYLRLMVPYYLSTPAPPPPFPPPDPGEGAAAQRRGARRSRRRCARALRGGCDSRPLSVLRGYAASVDVLSAAAGVRSEHFMSQTRVDDPRVPVERLPPHATSPPPRRAH</sequence>
<accession>A0AAD7DRV6</accession>
<dbReference type="AlphaFoldDB" id="A0AAD7DRV6"/>
<feature type="region of interest" description="Disordered" evidence="1">
    <location>
        <begin position="356"/>
        <end position="382"/>
    </location>
</feature>
<feature type="region of interest" description="Disordered" evidence="1">
    <location>
        <begin position="419"/>
        <end position="449"/>
    </location>
</feature>
<dbReference type="EMBL" id="JARKIE010000029">
    <property type="protein sequence ID" value="KAJ7697629.1"/>
    <property type="molecule type" value="Genomic_DNA"/>
</dbReference>
<name>A0AAD7DRV6_MYCRO</name>
<evidence type="ECO:0000313" key="2">
    <source>
        <dbReference type="EMBL" id="KAJ7697629.1"/>
    </source>
</evidence>